<proteinExistence type="predicted"/>
<feature type="transmembrane region" description="Helical" evidence="1">
    <location>
        <begin position="116"/>
        <end position="134"/>
    </location>
</feature>
<evidence type="ECO:0000313" key="2">
    <source>
        <dbReference type="EMBL" id="SIT84797.1"/>
    </source>
</evidence>
<sequence>MRILDHMTLLSALDWTAAGLLVLSWLLLGWMIEHPRAKHPSVTVLMSERRRDWMKVMVTRDPRIFDSQILGSLRQGTAFFASSCLLSIGGVLALVGNTEPLRGVAAEVTDMAVPVLIFQIKLALVALFLTNAFLKFVWSNRIFGYCAVLMASVPNDPDHPLAYPRAAQAAELNIRAAMNFNRGLRTMYFALGALAWLLGAVALIIATVAVVWIVWSREFASLPRQILLQDDA</sequence>
<gene>
    <name evidence="2" type="ORF">SAMN05421665_1926</name>
</gene>
<accession>A0A1R3X1R1</accession>
<keyword evidence="3" id="KW-1185">Reference proteome</keyword>
<feature type="transmembrane region" description="Helical" evidence="1">
    <location>
        <begin position="12"/>
        <end position="32"/>
    </location>
</feature>
<keyword evidence="1" id="KW-0812">Transmembrane</keyword>
<organism evidence="2 3">
    <name type="scientific">Yoonia rosea</name>
    <dbReference type="NCBI Taxonomy" id="287098"/>
    <lineage>
        <taxon>Bacteria</taxon>
        <taxon>Pseudomonadati</taxon>
        <taxon>Pseudomonadota</taxon>
        <taxon>Alphaproteobacteria</taxon>
        <taxon>Rhodobacterales</taxon>
        <taxon>Paracoccaceae</taxon>
        <taxon>Yoonia</taxon>
    </lineage>
</organism>
<feature type="transmembrane region" description="Helical" evidence="1">
    <location>
        <begin position="77"/>
        <end position="96"/>
    </location>
</feature>
<dbReference type="OrthoDB" id="9806874at2"/>
<evidence type="ECO:0000256" key="1">
    <source>
        <dbReference type="SAM" id="Phobius"/>
    </source>
</evidence>
<evidence type="ECO:0000313" key="3">
    <source>
        <dbReference type="Proteomes" id="UP000186997"/>
    </source>
</evidence>
<protein>
    <submittedName>
        <fullName evidence="2">Uncharacterized membrane protein</fullName>
    </submittedName>
</protein>
<name>A0A1R3X1R1_9RHOB</name>
<keyword evidence="1" id="KW-0472">Membrane</keyword>
<dbReference type="AlphaFoldDB" id="A0A1R3X1R1"/>
<reference evidence="3" key="1">
    <citation type="submission" date="2017-01" db="EMBL/GenBank/DDBJ databases">
        <authorList>
            <person name="Varghese N."/>
            <person name="Submissions S."/>
        </authorList>
    </citation>
    <scope>NUCLEOTIDE SEQUENCE [LARGE SCALE GENOMIC DNA]</scope>
    <source>
        <strain evidence="3">DSM 29591</strain>
    </source>
</reference>
<feature type="transmembrane region" description="Helical" evidence="1">
    <location>
        <begin position="188"/>
        <end position="215"/>
    </location>
</feature>
<dbReference type="Pfam" id="PF04654">
    <property type="entry name" value="DUF599"/>
    <property type="match status" value="1"/>
</dbReference>
<dbReference type="PANTHER" id="PTHR31881">
    <property type="match status" value="1"/>
</dbReference>
<dbReference type="PANTHER" id="PTHR31881:SF6">
    <property type="entry name" value="OS09G0494600 PROTEIN"/>
    <property type="match status" value="1"/>
</dbReference>
<dbReference type="Proteomes" id="UP000186997">
    <property type="component" value="Unassembled WGS sequence"/>
</dbReference>
<dbReference type="RefSeq" id="WP_076659345.1">
    <property type="nucleotide sequence ID" value="NZ_FTPR01000001.1"/>
</dbReference>
<dbReference type="STRING" id="287098.SAMN05421665_1926"/>
<dbReference type="InterPro" id="IPR006747">
    <property type="entry name" value="DUF599"/>
</dbReference>
<dbReference type="EMBL" id="FTPR01000001">
    <property type="protein sequence ID" value="SIT84797.1"/>
    <property type="molecule type" value="Genomic_DNA"/>
</dbReference>
<keyword evidence="1" id="KW-1133">Transmembrane helix</keyword>